<evidence type="ECO:0000256" key="12">
    <source>
        <dbReference type="ARBA" id="ARBA00023203"/>
    </source>
</evidence>
<evidence type="ECO:0000256" key="13">
    <source>
        <dbReference type="ARBA" id="ARBA00058091"/>
    </source>
</evidence>
<dbReference type="InterPro" id="IPR036072">
    <property type="entry name" value="MYSc_Myo1"/>
</dbReference>
<organism evidence="19 20">
    <name type="scientific">Gouania willdenowi</name>
    <name type="common">Blunt-snouted clingfish</name>
    <name type="synonym">Lepadogaster willdenowi</name>
    <dbReference type="NCBI Taxonomy" id="441366"/>
    <lineage>
        <taxon>Eukaryota</taxon>
        <taxon>Metazoa</taxon>
        <taxon>Chordata</taxon>
        <taxon>Craniata</taxon>
        <taxon>Vertebrata</taxon>
        <taxon>Euteleostomi</taxon>
        <taxon>Actinopterygii</taxon>
        <taxon>Neopterygii</taxon>
        <taxon>Teleostei</taxon>
        <taxon>Neoteleostei</taxon>
        <taxon>Acanthomorphata</taxon>
        <taxon>Ovalentaria</taxon>
        <taxon>Blenniimorphae</taxon>
        <taxon>Blenniiformes</taxon>
        <taxon>Gobiesocoidei</taxon>
        <taxon>Gobiesocidae</taxon>
        <taxon>Gobiesocinae</taxon>
        <taxon>Gouania</taxon>
    </lineage>
</organism>
<dbReference type="Gene3D" id="1.20.5.190">
    <property type="match status" value="1"/>
</dbReference>
<dbReference type="PRINTS" id="PR00193">
    <property type="entry name" value="MYOSINHEAVY"/>
</dbReference>
<reference evidence="19" key="1">
    <citation type="submission" date="2020-06" db="EMBL/GenBank/DDBJ databases">
        <authorList>
            <consortium name="Wellcome Sanger Institute Data Sharing"/>
        </authorList>
    </citation>
    <scope>NUCLEOTIDE SEQUENCE [LARGE SCALE GENOMIC DNA]</scope>
</reference>
<evidence type="ECO:0000256" key="7">
    <source>
        <dbReference type="ARBA" id="ARBA00022840"/>
    </source>
</evidence>
<feature type="domain" description="Myosin motor" evidence="17">
    <location>
        <begin position="12"/>
        <end position="690"/>
    </location>
</feature>
<evidence type="ECO:0000256" key="8">
    <source>
        <dbReference type="ARBA" id="ARBA00022843"/>
    </source>
</evidence>
<dbReference type="Pfam" id="PF00063">
    <property type="entry name" value="Myosin_head"/>
    <property type="match status" value="2"/>
</dbReference>
<dbReference type="GO" id="GO:0005524">
    <property type="term" value="F:ATP binding"/>
    <property type="evidence" value="ECO:0007669"/>
    <property type="project" value="UniProtKB-UniRule"/>
</dbReference>
<dbReference type="PANTHER" id="PTHR13140:SF802">
    <property type="entry name" value="UNCONVENTIONAL MYOSIN-IB ISOFORM X1"/>
    <property type="match status" value="1"/>
</dbReference>
<keyword evidence="11 16" id="KW-0505">Motor protein</keyword>
<evidence type="ECO:0000256" key="11">
    <source>
        <dbReference type="ARBA" id="ARBA00023175"/>
    </source>
</evidence>
<dbReference type="GO" id="GO:0005516">
    <property type="term" value="F:calmodulin binding"/>
    <property type="evidence" value="ECO:0007669"/>
    <property type="project" value="UniProtKB-KW"/>
</dbReference>
<dbReference type="Ensembl" id="ENSGWIT00000053738.1">
    <property type="protein sequence ID" value="ENSGWIP00000049726.1"/>
    <property type="gene ID" value="ENSGWIG00000024067.1"/>
</dbReference>
<evidence type="ECO:0000256" key="4">
    <source>
        <dbReference type="ARBA" id="ARBA00022553"/>
    </source>
</evidence>
<dbReference type="Gene3D" id="1.20.120.720">
    <property type="entry name" value="Myosin VI head, motor domain, U50 subdomain"/>
    <property type="match status" value="1"/>
</dbReference>
<evidence type="ECO:0000313" key="19">
    <source>
        <dbReference type="Ensembl" id="ENSGWIP00000049726.1"/>
    </source>
</evidence>
<dbReference type="PROSITE" id="PS51456">
    <property type="entry name" value="MYOSIN_MOTOR"/>
    <property type="match status" value="1"/>
</dbReference>
<name>A0A8C5HRZ4_GOUWI</name>
<accession>A0A8C5HRZ4</accession>
<keyword evidence="7 16" id="KW-0067">ATP-binding</keyword>
<dbReference type="InterPro" id="IPR036961">
    <property type="entry name" value="Kinesin_motor_dom_sf"/>
</dbReference>
<evidence type="ECO:0000313" key="20">
    <source>
        <dbReference type="Proteomes" id="UP000694680"/>
    </source>
</evidence>
<dbReference type="GO" id="GO:0005938">
    <property type="term" value="C:cell cortex"/>
    <property type="evidence" value="ECO:0007669"/>
    <property type="project" value="UniProtKB-SubCell"/>
</dbReference>
<dbReference type="GO" id="GO:0051015">
    <property type="term" value="F:actin filament binding"/>
    <property type="evidence" value="ECO:0007669"/>
    <property type="project" value="TreeGrafter"/>
</dbReference>
<dbReference type="FunFam" id="1.20.120.720:FF:000004">
    <property type="entry name" value="unconventional myosin-Ib isoform X1"/>
    <property type="match status" value="1"/>
</dbReference>
<proteinExistence type="inferred from homology"/>
<dbReference type="FunFam" id="1.10.10.820:FF:000001">
    <property type="entry name" value="Myosin heavy chain"/>
    <property type="match status" value="1"/>
</dbReference>
<dbReference type="Pfam" id="PF06017">
    <property type="entry name" value="Myosin_TH1"/>
    <property type="match status" value="1"/>
</dbReference>
<evidence type="ECO:0000256" key="3">
    <source>
        <dbReference type="ARBA" id="ARBA00022499"/>
    </source>
</evidence>
<dbReference type="CDD" id="cd01378">
    <property type="entry name" value="MYSc_Myo1"/>
    <property type="match status" value="1"/>
</dbReference>
<dbReference type="FunFam" id="1.20.5.190:FF:000007">
    <property type="entry name" value="Myosin-ib isoform 2"/>
    <property type="match status" value="1"/>
</dbReference>
<evidence type="ECO:0000256" key="1">
    <source>
        <dbReference type="ARBA" id="ARBA00004544"/>
    </source>
</evidence>
<dbReference type="GO" id="GO:0007015">
    <property type="term" value="P:actin filament organization"/>
    <property type="evidence" value="ECO:0007669"/>
    <property type="project" value="TreeGrafter"/>
</dbReference>
<dbReference type="GO" id="GO:0005902">
    <property type="term" value="C:microvillus"/>
    <property type="evidence" value="ECO:0007669"/>
    <property type="project" value="TreeGrafter"/>
</dbReference>
<dbReference type="SUPFAM" id="SSF52540">
    <property type="entry name" value="P-loop containing nucleoside triphosphate hydrolases"/>
    <property type="match status" value="1"/>
</dbReference>
<protein>
    <recommendedName>
        <fullName evidence="14">Unconventional myosin-Ib</fullName>
    </recommendedName>
    <alternativeName>
        <fullName evidence="15">Myosin I alpha</fullName>
    </alternativeName>
</protein>
<keyword evidence="3" id="KW-1017">Isopeptide bond</keyword>
<dbReference type="SMART" id="SM00242">
    <property type="entry name" value="MYSc"/>
    <property type="match status" value="1"/>
</dbReference>
<gene>
    <name evidence="19" type="primary">myo1b</name>
</gene>
<evidence type="ECO:0000256" key="14">
    <source>
        <dbReference type="ARBA" id="ARBA00068082"/>
    </source>
</evidence>
<dbReference type="PROSITE" id="PS50096">
    <property type="entry name" value="IQ"/>
    <property type="match status" value="1"/>
</dbReference>
<dbReference type="AlphaFoldDB" id="A0A8C5HRZ4"/>
<dbReference type="InterPro" id="IPR027417">
    <property type="entry name" value="P-loop_NTPase"/>
</dbReference>
<reference evidence="19" key="2">
    <citation type="submission" date="2025-08" db="UniProtKB">
        <authorList>
            <consortium name="Ensembl"/>
        </authorList>
    </citation>
    <scope>IDENTIFICATION</scope>
</reference>
<keyword evidence="20" id="KW-1185">Reference proteome</keyword>
<keyword evidence="6 16" id="KW-0547">Nucleotide-binding</keyword>
<dbReference type="InterPro" id="IPR000048">
    <property type="entry name" value="IQ_motif_EF-hand-BS"/>
</dbReference>
<dbReference type="FunFam" id="1.20.58.530:FF:000004">
    <property type="entry name" value="Unconventional myosin ID"/>
    <property type="match status" value="1"/>
</dbReference>
<keyword evidence="9" id="KW-0112">Calmodulin-binding</keyword>
<dbReference type="GO" id="GO:0030048">
    <property type="term" value="P:actin filament-based movement"/>
    <property type="evidence" value="ECO:0007669"/>
    <property type="project" value="TreeGrafter"/>
</dbReference>
<dbReference type="GO" id="GO:0000146">
    <property type="term" value="F:microfilament motor activity"/>
    <property type="evidence" value="ECO:0007669"/>
    <property type="project" value="TreeGrafter"/>
</dbReference>
<evidence type="ECO:0000256" key="10">
    <source>
        <dbReference type="ARBA" id="ARBA00023123"/>
    </source>
</evidence>
<dbReference type="InterPro" id="IPR001609">
    <property type="entry name" value="Myosin_head_motor_dom-like"/>
</dbReference>
<dbReference type="Gene3D" id="1.20.58.530">
    <property type="match status" value="1"/>
</dbReference>
<dbReference type="Gene3D" id="1.10.10.820">
    <property type="match status" value="1"/>
</dbReference>
<feature type="domain" description="TH1" evidence="18">
    <location>
        <begin position="828"/>
        <end position="1014"/>
    </location>
</feature>
<evidence type="ECO:0000256" key="16">
    <source>
        <dbReference type="PROSITE-ProRule" id="PRU00782"/>
    </source>
</evidence>
<keyword evidence="4" id="KW-0597">Phosphoprotein</keyword>
<feature type="region of interest" description="Actin-binding" evidence="16">
    <location>
        <begin position="556"/>
        <end position="578"/>
    </location>
</feature>
<dbReference type="GO" id="GO:0006897">
    <property type="term" value="P:endocytosis"/>
    <property type="evidence" value="ECO:0007669"/>
    <property type="project" value="TreeGrafter"/>
</dbReference>
<comment type="similarity">
    <text evidence="2 16">Belongs to the TRAFAC class myosin-kinesin ATPase superfamily. Myosin family.</text>
</comment>
<keyword evidence="8" id="KW-0832">Ubl conjugation</keyword>
<feature type="binding site" evidence="16">
    <location>
        <begin position="105"/>
        <end position="112"/>
    </location>
    <ligand>
        <name>ATP</name>
        <dbReference type="ChEBI" id="CHEBI:30616"/>
    </ligand>
</feature>
<evidence type="ECO:0000256" key="6">
    <source>
        <dbReference type="ARBA" id="ARBA00022741"/>
    </source>
</evidence>
<dbReference type="Proteomes" id="UP000694680">
    <property type="component" value="Chromosome 21"/>
</dbReference>
<dbReference type="InterPro" id="IPR010926">
    <property type="entry name" value="Myosin_TH1"/>
</dbReference>
<dbReference type="CDD" id="cd23767">
    <property type="entry name" value="IQCD"/>
    <property type="match status" value="1"/>
</dbReference>
<dbReference type="GO" id="GO:0005886">
    <property type="term" value="C:plasma membrane"/>
    <property type="evidence" value="ECO:0007669"/>
    <property type="project" value="TreeGrafter"/>
</dbReference>
<evidence type="ECO:0000256" key="5">
    <source>
        <dbReference type="ARBA" id="ARBA00022737"/>
    </source>
</evidence>
<dbReference type="GO" id="GO:0016459">
    <property type="term" value="C:myosin complex"/>
    <property type="evidence" value="ECO:0007669"/>
    <property type="project" value="UniProtKB-KW"/>
</dbReference>
<evidence type="ECO:0000256" key="2">
    <source>
        <dbReference type="ARBA" id="ARBA00008314"/>
    </source>
</evidence>
<keyword evidence="5" id="KW-0677">Repeat</keyword>
<comment type="subcellular location">
    <subcellularLocation>
        <location evidence="1">Cytoplasm</location>
        <location evidence="1">Cell cortex</location>
    </subcellularLocation>
</comment>
<evidence type="ECO:0000256" key="15">
    <source>
        <dbReference type="ARBA" id="ARBA00083826"/>
    </source>
</evidence>
<evidence type="ECO:0000259" key="17">
    <source>
        <dbReference type="PROSITE" id="PS51456"/>
    </source>
</evidence>
<evidence type="ECO:0000259" key="18">
    <source>
        <dbReference type="PROSITE" id="PS51757"/>
    </source>
</evidence>
<evidence type="ECO:0000256" key="9">
    <source>
        <dbReference type="ARBA" id="ARBA00022860"/>
    </source>
</evidence>
<comment type="function">
    <text evidence="13">Motor protein that may participate in process critical to neuronal development and function such as cell migration, neurite outgrowth and vesicular transport.</text>
</comment>
<dbReference type="SMART" id="SM00015">
    <property type="entry name" value="IQ"/>
    <property type="match status" value="4"/>
</dbReference>
<dbReference type="PROSITE" id="PS51757">
    <property type="entry name" value="TH1"/>
    <property type="match status" value="1"/>
</dbReference>
<keyword evidence="12 16" id="KW-0009">Actin-binding</keyword>
<dbReference type="Gene3D" id="3.40.850.10">
    <property type="entry name" value="Kinesin motor domain"/>
    <property type="match status" value="2"/>
</dbReference>
<sequence>MEVKTSLLDNMIGVGDMVLLEPLTADSFLENLRNRFDHNEIYTYIGSVVISLNPYRSLPIYTPDKVEEYRNRNFYELSPHIYALADEAYRSLRDQDKDQCILITGESGAGKTEASKLVMSYVAAVCGKGQEVNKVKEQLLQSNPGKYMDIEFDFKGDPLGGVISNYLLEKSRVVKQPRGERNFHIFYQLLSGASDETLKKLKLERDFSKYNYLSLDSAAVNGLDDAANFRTVRNAMQIVGFMEDELHSVLELVAAVLKLGNIEFKHESRCNGIDESRIKDKNDLKEMCELLGIEQSVLERAFSYRTVEAKLEKMSTTLNVAQAYCARDALAKNLYSRLFSWLVTRINESIKVRSNARHKVMGVLDIYGFEIFEDNSFEQFVINYCNEKLQQIFIELTLREEQEEYVREGIEWTNIEYFNNAIICDLIENNQNGILAMLDEECLRPGTVTDETFLDKLNTICGEHQHFESRLSKNSKFLTDHSLPHNCFRIQHYAGKVLYRVEGFVDKNNDLLYRDLSQAMFKANHNLMKQLFPEGNPAKVNLKRPPTAGFQFKASVGTLMKNLQTKNPNYIRCIKPNDKKTPHIFTDSLVRHQVSYLGLMENVRVRRAGYAFRQPYEPCLERYKMLCRRTWPHWRGPLFFLEERRRQCLRDLATLIQKIYRGWKCCSRFLLLKKSQVVVAAWYRRYAQQKKYQQIKSATTVVQSYTRGWQARKLLRELKYQKKCEKAATTIAAYWHGTQVITMFTLHLTACSQAQKYFLGLKSSLPSMSPIDKSWPVRPYVFLDGVHSELRRIFHLWRCKKYRSEFTSEKKAVFEEKLEASELFKDKKTLYPSSVNQPFKGDYLEISKNPKYQKLSSTVDEKVLLADVVNKINRANGKGTARIFLLTKKNFILADQKTGQVKASVPLPDVTSVSVSTQSDGFFALKLREGSASAVKGDFLLSSEHLIELITKLHHVGVTAADQEQLNVDISDEFLVQFKQDKVCVKFIQTPPKNGNGASCKRRNNRLLEVSVPLTV</sequence>
<dbReference type="PANTHER" id="PTHR13140">
    <property type="entry name" value="MYOSIN"/>
    <property type="match status" value="1"/>
</dbReference>
<dbReference type="GO" id="GO:0005903">
    <property type="term" value="C:brush border"/>
    <property type="evidence" value="ECO:0007669"/>
    <property type="project" value="TreeGrafter"/>
</dbReference>
<reference evidence="19" key="3">
    <citation type="submission" date="2025-09" db="UniProtKB">
        <authorList>
            <consortium name="Ensembl"/>
        </authorList>
    </citation>
    <scope>IDENTIFICATION</scope>
</reference>
<keyword evidence="10 16" id="KW-0518">Myosin</keyword>